<evidence type="ECO:0000313" key="1">
    <source>
        <dbReference type="EMBL" id="MCX2978879.1"/>
    </source>
</evidence>
<organism evidence="1 2">
    <name type="scientific">Candidatus Marimicrobium litorale</name>
    <dbReference type="NCBI Taxonomy" id="2518991"/>
    <lineage>
        <taxon>Bacteria</taxon>
        <taxon>Pseudomonadati</taxon>
        <taxon>Pseudomonadota</taxon>
        <taxon>Gammaproteobacteria</taxon>
        <taxon>Cellvibrionales</taxon>
        <taxon>Halieaceae</taxon>
        <taxon>Marimicrobium</taxon>
    </lineage>
</organism>
<comment type="caution">
    <text evidence="1">The sequence shown here is derived from an EMBL/GenBank/DDBJ whole genome shotgun (WGS) entry which is preliminary data.</text>
</comment>
<evidence type="ECO:0000313" key="2">
    <source>
        <dbReference type="Proteomes" id="UP001143304"/>
    </source>
</evidence>
<reference evidence="1" key="1">
    <citation type="submission" date="2019-02" db="EMBL/GenBank/DDBJ databases">
        <authorList>
            <person name="Li S.-H."/>
        </authorList>
    </citation>
    <scope>NUCLEOTIDE SEQUENCE</scope>
    <source>
        <strain evidence="1">IMCC11814</strain>
    </source>
</reference>
<protein>
    <recommendedName>
        <fullName evidence="3">Sulfotransferase family protein</fullName>
    </recommendedName>
</protein>
<evidence type="ECO:0008006" key="3">
    <source>
        <dbReference type="Google" id="ProtNLM"/>
    </source>
</evidence>
<sequence>MPCGPSIMPREACNWSRKGLTQPIEESIGLIEIGDSKPGRAKHLSAVQIKYILGEAEFNRCFKFTLVRNPWARMISRYFYTHVEAEPRLLEKLRWGTTRDFHDLDFDAWLGKRWKYHQSGKRATIQLKKSRTLMVISWWIMWAVW</sequence>
<keyword evidence="2" id="KW-1185">Reference proteome</keyword>
<dbReference type="Gene3D" id="3.40.50.300">
    <property type="entry name" value="P-loop containing nucleotide triphosphate hydrolases"/>
    <property type="match status" value="1"/>
</dbReference>
<accession>A0ABT3T9B7</accession>
<name>A0ABT3T9B7_9GAMM</name>
<proteinExistence type="predicted"/>
<dbReference type="Proteomes" id="UP001143304">
    <property type="component" value="Unassembled WGS sequence"/>
</dbReference>
<dbReference type="InterPro" id="IPR027417">
    <property type="entry name" value="P-loop_NTPase"/>
</dbReference>
<dbReference type="EMBL" id="SHNO01000001">
    <property type="protein sequence ID" value="MCX2978879.1"/>
    <property type="molecule type" value="Genomic_DNA"/>
</dbReference>
<gene>
    <name evidence="1" type="ORF">EYC82_16095</name>
</gene>